<dbReference type="EC" id="1.-.-.-" evidence="4"/>
<dbReference type="PANTHER" id="PTHR44196:SF2">
    <property type="entry name" value="SHORT-CHAIN DEHYDROGENASE-RELATED"/>
    <property type="match status" value="1"/>
</dbReference>
<dbReference type="EMBL" id="JBHSLV010000006">
    <property type="protein sequence ID" value="MFC5391482.1"/>
    <property type="molecule type" value="Genomic_DNA"/>
</dbReference>
<reference evidence="5" key="1">
    <citation type="journal article" date="2019" name="Int. J. Syst. Evol. Microbiol.">
        <title>The Global Catalogue of Microorganisms (GCM) 10K type strain sequencing project: providing services to taxonomists for standard genome sequencing and annotation.</title>
        <authorList>
            <consortium name="The Broad Institute Genomics Platform"/>
            <consortium name="The Broad Institute Genome Sequencing Center for Infectious Disease"/>
            <person name="Wu L."/>
            <person name="Ma J."/>
        </authorList>
    </citation>
    <scope>NUCLEOTIDE SEQUENCE [LARGE SCALE GENOMIC DNA]</scope>
    <source>
        <strain evidence="5">CGMCC 1.16326</strain>
    </source>
</reference>
<dbReference type="InterPro" id="IPR002347">
    <property type="entry name" value="SDR_fam"/>
</dbReference>
<accession>A0ABW0H4A7</accession>
<evidence type="ECO:0000256" key="3">
    <source>
        <dbReference type="RuleBase" id="RU000363"/>
    </source>
</evidence>
<dbReference type="Gene3D" id="3.40.50.720">
    <property type="entry name" value="NAD(P)-binding Rossmann-like Domain"/>
    <property type="match status" value="1"/>
</dbReference>
<dbReference type="PRINTS" id="PR00081">
    <property type="entry name" value="GDHRDH"/>
</dbReference>
<keyword evidence="5" id="KW-1185">Reference proteome</keyword>
<keyword evidence="2 4" id="KW-0560">Oxidoreductase</keyword>
<dbReference type="RefSeq" id="WP_377006347.1">
    <property type="nucleotide sequence ID" value="NZ_JBHSLV010000006.1"/>
</dbReference>
<dbReference type="SUPFAM" id="SSF51735">
    <property type="entry name" value="NAD(P)-binding Rossmann-fold domains"/>
    <property type="match status" value="1"/>
</dbReference>
<dbReference type="CDD" id="cd05233">
    <property type="entry name" value="SDR_c"/>
    <property type="match status" value="1"/>
</dbReference>
<dbReference type="PRINTS" id="PR00080">
    <property type="entry name" value="SDRFAMILY"/>
</dbReference>
<evidence type="ECO:0000313" key="5">
    <source>
        <dbReference type="Proteomes" id="UP001596104"/>
    </source>
</evidence>
<dbReference type="InterPro" id="IPR020904">
    <property type="entry name" value="Sc_DH/Rdtase_CS"/>
</dbReference>
<gene>
    <name evidence="4" type="ORF">ACFPPC_02375</name>
</gene>
<evidence type="ECO:0000256" key="1">
    <source>
        <dbReference type="ARBA" id="ARBA00006484"/>
    </source>
</evidence>
<dbReference type="InterPro" id="IPR036291">
    <property type="entry name" value="NAD(P)-bd_dom_sf"/>
</dbReference>
<dbReference type="PROSITE" id="PS00061">
    <property type="entry name" value="ADH_SHORT"/>
    <property type="match status" value="1"/>
</dbReference>
<dbReference type="GO" id="GO:0016491">
    <property type="term" value="F:oxidoreductase activity"/>
    <property type="evidence" value="ECO:0007669"/>
    <property type="project" value="UniProtKB-KW"/>
</dbReference>
<comment type="caution">
    <text evidence="4">The sequence shown here is derived from an EMBL/GenBank/DDBJ whole genome shotgun (WGS) entry which is preliminary data.</text>
</comment>
<proteinExistence type="inferred from homology"/>
<dbReference type="PIRSF" id="PIRSF000126">
    <property type="entry name" value="11-beta-HSD1"/>
    <property type="match status" value="1"/>
</dbReference>
<protein>
    <submittedName>
        <fullName evidence="4">SDR family NAD(P)-dependent oxidoreductase</fullName>
        <ecNumber evidence="4">1.-.-.-</ecNumber>
    </submittedName>
</protein>
<dbReference type="Proteomes" id="UP001596104">
    <property type="component" value="Unassembled WGS sequence"/>
</dbReference>
<comment type="similarity">
    <text evidence="1 3">Belongs to the short-chain dehydrogenases/reductases (SDR) family.</text>
</comment>
<evidence type="ECO:0000256" key="2">
    <source>
        <dbReference type="ARBA" id="ARBA00023002"/>
    </source>
</evidence>
<evidence type="ECO:0000313" key="4">
    <source>
        <dbReference type="EMBL" id="MFC5391482.1"/>
    </source>
</evidence>
<dbReference type="Pfam" id="PF00106">
    <property type="entry name" value="adh_short"/>
    <property type="match status" value="1"/>
</dbReference>
<organism evidence="4 5">
    <name type="scientific">Bosea vestrisii</name>
    <dbReference type="NCBI Taxonomy" id="151416"/>
    <lineage>
        <taxon>Bacteria</taxon>
        <taxon>Pseudomonadati</taxon>
        <taxon>Pseudomonadota</taxon>
        <taxon>Alphaproteobacteria</taxon>
        <taxon>Hyphomicrobiales</taxon>
        <taxon>Boseaceae</taxon>
        <taxon>Bosea</taxon>
    </lineage>
</organism>
<sequence>MKSDRNSTWQRSSCTALITGASTGIGAVYADRLAHRGYDLVLVARDEARLTALAERLRRETGRKVEWLKADLTAKADLAEVERRLREDESLTLLVNNAGMSVSGTLVDGDIDRFEAMIELNVIAPTRLAAAAARNFVTRKQGTIINVASVLALAPELFNGSYSGTKAYVLNLSLSLQKELEPAGVRVQAVLPGATRTEIWARAGVDVAGFPPEMIMEVDDMVDAALAGFDQNEPVTIPSLPDQAEFERYTAARLALGPNLSRNAPAERYLAKRSAA</sequence>
<name>A0ABW0H4A7_9HYPH</name>
<dbReference type="PANTHER" id="PTHR44196">
    <property type="entry name" value="DEHYDROGENASE/REDUCTASE SDR FAMILY MEMBER 7B"/>
    <property type="match status" value="1"/>
</dbReference>